<dbReference type="OrthoDB" id="2505909at2759"/>
<evidence type="ECO:0000313" key="1">
    <source>
        <dbReference type="EMBL" id="PLW17139.1"/>
    </source>
</evidence>
<accession>A0A2N5SV76</accession>
<dbReference type="PANTHER" id="PTHR48159">
    <property type="entry name" value="MULE DOMAIN-CONTAINING PROTEIN"/>
    <property type="match status" value="1"/>
</dbReference>
<dbReference type="EMBL" id="PGCJ01000855">
    <property type="protein sequence ID" value="PLW17139.1"/>
    <property type="molecule type" value="Genomic_DNA"/>
</dbReference>
<proteinExistence type="predicted"/>
<reference evidence="1 2" key="1">
    <citation type="submission" date="2017-11" db="EMBL/GenBank/DDBJ databases">
        <title>De novo assembly and phasing of dikaryotic genomes from two isolates of Puccinia coronata f. sp. avenae, the causal agent of oat crown rust.</title>
        <authorList>
            <person name="Miller M.E."/>
            <person name="Zhang Y."/>
            <person name="Omidvar V."/>
            <person name="Sperschneider J."/>
            <person name="Schwessinger B."/>
            <person name="Raley C."/>
            <person name="Palmer J.M."/>
            <person name="Garnica D."/>
            <person name="Upadhyaya N."/>
            <person name="Rathjen J."/>
            <person name="Taylor J.M."/>
            <person name="Park R.F."/>
            <person name="Dodds P.N."/>
            <person name="Hirsch C.D."/>
            <person name="Kianian S.F."/>
            <person name="Figueroa M."/>
        </authorList>
    </citation>
    <scope>NUCLEOTIDE SEQUENCE [LARGE SCALE GENOMIC DNA]</scope>
    <source>
        <strain evidence="1">12NC29</strain>
    </source>
</reference>
<dbReference type="AlphaFoldDB" id="A0A2N5SV76"/>
<protein>
    <recommendedName>
        <fullName evidence="3">MULE transposase domain-containing protein</fullName>
    </recommendedName>
</protein>
<dbReference type="PANTHER" id="PTHR48159:SF1">
    <property type="entry name" value="MEMBRANE-ASSOCIATED GIANT PROTEIN ANTIGEN, PUTATIVE-RELATED"/>
    <property type="match status" value="1"/>
</dbReference>
<gene>
    <name evidence="1" type="ORF">PCANC_11782</name>
</gene>
<organism evidence="1 2">
    <name type="scientific">Puccinia coronata f. sp. avenae</name>
    <dbReference type="NCBI Taxonomy" id="200324"/>
    <lineage>
        <taxon>Eukaryota</taxon>
        <taxon>Fungi</taxon>
        <taxon>Dikarya</taxon>
        <taxon>Basidiomycota</taxon>
        <taxon>Pucciniomycotina</taxon>
        <taxon>Pucciniomycetes</taxon>
        <taxon>Pucciniales</taxon>
        <taxon>Pucciniaceae</taxon>
        <taxon>Puccinia</taxon>
    </lineage>
</organism>
<evidence type="ECO:0008006" key="3">
    <source>
        <dbReference type="Google" id="ProtNLM"/>
    </source>
</evidence>
<keyword evidence="2" id="KW-1185">Reference proteome</keyword>
<dbReference type="Proteomes" id="UP000235388">
    <property type="component" value="Unassembled WGS sequence"/>
</dbReference>
<comment type="caution">
    <text evidence="1">The sequence shown here is derived from an EMBL/GenBank/DDBJ whole genome shotgun (WGS) entry which is preliminary data.</text>
</comment>
<name>A0A2N5SV76_9BASI</name>
<evidence type="ECO:0000313" key="2">
    <source>
        <dbReference type="Proteomes" id="UP000235388"/>
    </source>
</evidence>
<dbReference type="STRING" id="200324.A0A2N5SV76"/>
<sequence>MTYSYPLIHNLSEIVPRPFTHEVAVPNGVFSPPNMLRLVRHIGGLHPHFPSLPVTFSIPGHSLDTALAFVKSMCATVRWNQHLCVPNPLTEDNIVWDTLFGRKNYFKIEFTCPCQGFANPPLNSRKSNHMSARCGCTARFSILHHITTDSVRVTWFWKHSHDPNSHNDMVLSRAPIAVDDWLKERVESGLGWKAIHNLIRTPFIGLIASAEVIPKGLRKFYDRFRYLRRTQVKVIARRDPNVIKSLQLWDQVLTREGWKTHTNFQDNCNFSFAFQSPWQQDMMLQHGTSMILMDATHNLVSNYFLTDGAKFTNAVADVYATSEEPMHHYWCLFHVLKAFKGKAKTYLKDRWIEVFDQFRNIVYSQHNPMPALTTFKLQWAEVSPGFGEYVKRQWVGRIQNWAIFFRTTAHQGTHTNNYTESWH</sequence>